<proteinExistence type="predicted"/>
<feature type="domain" description="VLIG-type G" evidence="1">
    <location>
        <begin position="539"/>
        <end position="805"/>
    </location>
</feature>
<reference evidence="2 3" key="1">
    <citation type="journal article" date="2014" name="Genome Biol. Evol.">
        <title>The secreted proteins of Achlya hypogyna and Thraustotheca clavata identify the ancestral oomycete secretome and reveal gene acquisitions by horizontal gene transfer.</title>
        <authorList>
            <person name="Misner I."/>
            <person name="Blouin N."/>
            <person name="Leonard G."/>
            <person name="Richards T.A."/>
            <person name="Lane C.E."/>
        </authorList>
    </citation>
    <scope>NUCLEOTIDE SEQUENCE [LARGE SCALE GENOMIC DNA]</scope>
    <source>
        <strain evidence="2 3">ATCC 34112</strain>
    </source>
</reference>
<sequence length="942" mass="107595">MTIPTQDDLNSTFLNPEQATEIPYKQLLIVDKNPTEKNIPACIWYTLKHRLSLVEELHPKKHQLKSDKRIPGRLTQGSLNKGPILFDEFLKLTKSLSTMAKGEVYRLLLERRFLVPFILPKMNEKYYCEASCLRYVNTMISNEGYSIAANLISNTSICRIAVISERPTTSSCTSGWLKNIFHVQSMHSLDVENKRNVTQLSCAAELGWGFLKQRSKYMSVMVLHVIGDYKPLKNFIDEFAMGLVVDIGNVDSDVIIPQGCVIKWTYSDYEEMDEINTPGFNTKTIMLRCTNDTAYTEITDYLLELEAESSQNCFECIIKSGLSYDSFVDTKSAAEVCQNVDFSTLRVAKLKLQRNFAKEGQLQTILQRETNDLATHELHKKISIIQQQNRELAVHTTQDPLVMYFIEILKLSSVAAREMAIMNLEHNLSASCSVLSSKARDEYRHARNEFNLNPNEATKQSCFHTLEKWSLMATNLEHLWRELSHLFVANPSQYSIFPRLAAQHLIDGFSIELMDGDAAMVNLVWIKAVLNQLGDILPNSRIFVLSILGVQSSGKSTLLNYMFGVRFRTSVSRCTRGVNLQLLQCDGRSEYEYILLLDTEGIRSPEHIGEEDSIWRDNRMATLAILPADATIILTKGESTTTISEILPIVLSVFLDSELAESISGQLASKFYFVFNQIDVSQSTNMEIIVNTLMENLRVNAEKIEAIRANKMETSLTGNTSCTSTFSTRHLNNFQVNMEDEKVSDVRFLGTIKGSVEPPFDTPHQDFGKRLIQFCDYIHERATQQTENGQQWKARSITDFNIYLDLVWTCINNSNFQLNFIAAHERMLYEVLIQTIANLMQDMSKVYTEALDQVLLIICDDEVNKVSLEDNPRKYEYCMKNLVHESIVQLDKNARKTIEDPKVVKWSQDQLIKWGNYCKSQEKHSISLVQEKVVQVFDYGTQ</sequence>
<keyword evidence="3" id="KW-1185">Reference proteome</keyword>
<dbReference type="SUPFAM" id="SSF52540">
    <property type="entry name" value="P-loop containing nucleoside triphosphate hydrolases"/>
    <property type="match status" value="1"/>
</dbReference>
<name>A0A1W0A4S5_9STRA</name>
<comment type="caution">
    <text evidence="2">The sequence shown here is derived from an EMBL/GenBank/DDBJ whole genome shotgun (WGS) entry which is preliminary data.</text>
</comment>
<dbReference type="GO" id="GO:0005525">
    <property type="term" value="F:GTP binding"/>
    <property type="evidence" value="ECO:0007669"/>
    <property type="project" value="InterPro"/>
</dbReference>
<protein>
    <recommendedName>
        <fullName evidence="1">VLIG-type G domain-containing protein</fullName>
    </recommendedName>
</protein>
<accession>A0A1W0A4S5</accession>
<dbReference type="PROSITE" id="PS51717">
    <property type="entry name" value="G_VLIG"/>
    <property type="match status" value="1"/>
</dbReference>
<dbReference type="Proteomes" id="UP000243217">
    <property type="component" value="Unassembled WGS sequence"/>
</dbReference>
<evidence type="ECO:0000259" key="1">
    <source>
        <dbReference type="PROSITE" id="PS51717"/>
    </source>
</evidence>
<dbReference type="Gene3D" id="3.40.50.300">
    <property type="entry name" value="P-loop containing nucleotide triphosphate hydrolases"/>
    <property type="match status" value="1"/>
</dbReference>
<dbReference type="EMBL" id="JNBS01000476">
    <property type="protein sequence ID" value="OQS05284.1"/>
    <property type="molecule type" value="Genomic_DNA"/>
</dbReference>
<organism evidence="2 3">
    <name type="scientific">Thraustotheca clavata</name>
    <dbReference type="NCBI Taxonomy" id="74557"/>
    <lineage>
        <taxon>Eukaryota</taxon>
        <taxon>Sar</taxon>
        <taxon>Stramenopiles</taxon>
        <taxon>Oomycota</taxon>
        <taxon>Saprolegniomycetes</taxon>
        <taxon>Saprolegniales</taxon>
        <taxon>Achlyaceae</taxon>
        <taxon>Thraustotheca</taxon>
    </lineage>
</organism>
<dbReference type="InterPro" id="IPR030383">
    <property type="entry name" value="G_VLIG_dom"/>
</dbReference>
<dbReference type="PANTHER" id="PTHR22796">
    <property type="entry name" value="URG4-RELATED"/>
    <property type="match status" value="1"/>
</dbReference>
<feature type="non-terminal residue" evidence="2">
    <location>
        <position position="942"/>
    </location>
</feature>
<dbReference type="PANTHER" id="PTHR22796:SF1">
    <property type="entry name" value="VWFA DOMAIN-CONTAINING PROTEIN"/>
    <property type="match status" value="1"/>
</dbReference>
<dbReference type="OrthoDB" id="72098at2759"/>
<evidence type="ECO:0000313" key="3">
    <source>
        <dbReference type="Proteomes" id="UP000243217"/>
    </source>
</evidence>
<dbReference type="Pfam" id="PF25683">
    <property type="entry name" value="URGCP_GTPase"/>
    <property type="match status" value="1"/>
</dbReference>
<dbReference type="STRING" id="74557.A0A1W0A4S5"/>
<dbReference type="AlphaFoldDB" id="A0A1W0A4S5"/>
<evidence type="ECO:0000313" key="2">
    <source>
        <dbReference type="EMBL" id="OQS05284.1"/>
    </source>
</evidence>
<dbReference type="InterPro" id="IPR027417">
    <property type="entry name" value="P-loop_NTPase"/>
</dbReference>
<gene>
    <name evidence="2" type="ORF">THRCLA_02560</name>
</gene>